<protein>
    <submittedName>
        <fullName evidence="1">Uncharacterized protein</fullName>
    </submittedName>
</protein>
<name>A0A4P2R709_SORCE</name>
<dbReference type="InterPro" id="IPR011047">
    <property type="entry name" value="Quinoprotein_ADH-like_sf"/>
</dbReference>
<dbReference type="Gene3D" id="2.130.10.10">
    <property type="entry name" value="YVTN repeat-like/Quinoprotein amine dehydrogenase"/>
    <property type="match status" value="1"/>
</dbReference>
<dbReference type="EMBL" id="CP012672">
    <property type="protein sequence ID" value="AUX37843.1"/>
    <property type="molecule type" value="Genomic_DNA"/>
</dbReference>
<sequence length="164" mass="17817">MLFESPRQLRASPRAAQDIAAIVRCFNELSFTPRRRLLGRRSWAARCQRLDAAAAVAMTRRRGRTARARHAAWASAGTPPRPPDRVAARRGEARVLAHVADGGRVYAGVSSREALSAVDDGYPCCALRGRLVALDAVTGELLWRAYLSTDHGQGASFPHITGLC</sequence>
<dbReference type="SUPFAM" id="SSF50998">
    <property type="entry name" value="Quinoprotein alcohol dehydrogenase-like"/>
    <property type="match status" value="1"/>
</dbReference>
<proteinExistence type="predicted"/>
<gene>
    <name evidence="1" type="ORF">SOCE836_100790</name>
</gene>
<dbReference type="Proteomes" id="UP000295497">
    <property type="component" value="Chromosome"/>
</dbReference>
<accession>A0A4P2R709</accession>
<evidence type="ECO:0000313" key="1">
    <source>
        <dbReference type="EMBL" id="AUX37843.1"/>
    </source>
</evidence>
<organism evidence="1 2">
    <name type="scientific">Sorangium cellulosum</name>
    <name type="common">Polyangium cellulosum</name>
    <dbReference type="NCBI Taxonomy" id="56"/>
    <lineage>
        <taxon>Bacteria</taxon>
        <taxon>Pseudomonadati</taxon>
        <taxon>Myxococcota</taxon>
        <taxon>Polyangia</taxon>
        <taxon>Polyangiales</taxon>
        <taxon>Polyangiaceae</taxon>
        <taxon>Sorangium</taxon>
    </lineage>
</organism>
<dbReference type="AlphaFoldDB" id="A0A4P2R709"/>
<reference evidence="1 2" key="1">
    <citation type="submission" date="2015-09" db="EMBL/GenBank/DDBJ databases">
        <title>Sorangium comparison.</title>
        <authorList>
            <person name="Zaburannyi N."/>
            <person name="Bunk B."/>
            <person name="Overmann J."/>
            <person name="Mueller R."/>
        </authorList>
    </citation>
    <scope>NUCLEOTIDE SEQUENCE [LARGE SCALE GENOMIC DNA]</scope>
    <source>
        <strain evidence="1 2">So ce836</strain>
    </source>
</reference>
<dbReference type="InterPro" id="IPR015943">
    <property type="entry name" value="WD40/YVTN_repeat-like_dom_sf"/>
</dbReference>
<evidence type="ECO:0000313" key="2">
    <source>
        <dbReference type="Proteomes" id="UP000295497"/>
    </source>
</evidence>